<dbReference type="InterPro" id="IPR000182">
    <property type="entry name" value="GNAT_dom"/>
</dbReference>
<gene>
    <name evidence="2" type="ORF">M437DRAFT_89084</name>
</gene>
<name>A0A074VFY0_AURM1</name>
<dbReference type="InterPro" id="IPR016181">
    <property type="entry name" value="Acyl_CoA_acyltransferase"/>
</dbReference>
<dbReference type="PROSITE" id="PS51186">
    <property type="entry name" value="GNAT"/>
    <property type="match status" value="1"/>
</dbReference>
<dbReference type="SUPFAM" id="SSF55729">
    <property type="entry name" value="Acyl-CoA N-acyltransferases (Nat)"/>
    <property type="match status" value="1"/>
</dbReference>
<organism evidence="2 3">
    <name type="scientific">Aureobasidium melanogenum (strain CBS 110374)</name>
    <name type="common">Aureobasidium pullulans var. melanogenum</name>
    <dbReference type="NCBI Taxonomy" id="1043003"/>
    <lineage>
        <taxon>Eukaryota</taxon>
        <taxon>Fungi</taxon>
        <taxon>Dikarya</taxon>
        <taxon>Ascomycota</taxon>
        <taxon>Pezizomycotina</taxon>
        <taxon>Dothideomycetes</taxon>
        <taxon>Dothideomycetidae</taxon>
        <taxon>Dothideales</taxon>
        <taxon>Saccotheciaceae</taxon>
        <taxon>Aureobasidium</taxon>
    </lineage>
</organism>
<dbReference type="EMBL" id="KL584865">
    <property type="protein sequence ID" value="KEQ57904.1"/>
    <property type="molecule type" value="Genomic_DNA"/>
</dbReference>
<dbReference type="HOGENOM" id="CLU_1156743_0_0_1"/>
<reference evidence="2 3" key="1">
    <citation type="journal article" date="2014" name="BMC Genomics">
        <title>Genome sequencing of four Aureobasidium pullulans varieties: biotechnological potential, stress tolerance, and description of new species.</title>
        <authorList>
            <person name="Gostin Ar C."/>
            <person name="Ohm R.A."/>
            <person name="Kogej T."/>
            <person name="Sonjak S."/>
            <person name="Turk M."/>
            <person name="Zajc J."/>
            <person name="Zalar P."/>
            <person name="Grube M."/>
            <person name="Sun H."/>
            <person name="Han J."/>
            <person name="Sharma A."/>
            <person name="Chiniquy J."/>
            <person name="Ngan C.Y."/>
            <person name="Lipzen A."/>
            <person name="Barry K."/>
            <person name="Grigoriev I.V."/>
            <person name="Gunde-Cimerman N."/>
        </authorList>
    </citation>
    <scope>NUCLEOTIDE SEQUENCE [LARGE SCALE GENOMIC DNA]</scope>
    <source>
        <strain evidence="2 3">CBS 110374</strain>
    </source>
</reference>
<protein>
    <recommendedName>
        <fullName evidence="1">N-acetyltransferase domain-containing protein</fullName>
    </recommendedName>
</protein>
<dbReference type="Proteomes" id="UP000030672">
    <property type="component" value="Unassembled WGS sequence"/>
</dbReference>
<evidence type="ECO:0000313" key="2">
    <source>
        <dbReference type="EMBL" id="KEQ57904.1"/>
    </source>
</evidence>
<dbReference type="InterPro" id="IPR051531">
    <property type="entry name" value="N-acetyltransferase"/>
</dbReference>
<dbReference type="PANTHER" id="PTHR43792:SF1">
    <property type="entry name" value="N-ACETYLTRANSFERASE DOMAIN-CONTAINING PROTEIN"/>
    <property type="match status" value="1"/>
</dbReference>
<sequence>MSLKIERLVDEDRRPEPFAIETSRLILLPSYLAIENPAYRHLYSSLHGMAKFTTMAFGPDWGIRHWDNKAISSIIQREIDASWRVRGIGDFAVSLRHNIPVPSSEKTVTSQDLKVLEMCKAQELEDVEWIGYVGVRDATTTSMPRAETHHPTLRPWIQMVELRYGFHPDVWGKGYGSEAAEAVMWWCEKHIGAQRFVAETEIANVGSGRILRKSGFEEICEDKEVIWGLRGKKEWERWAAGISRPERGPIIQPDSQPDP</sequence>
<feature type="domain" description="N-acetyltransferase" evidence="1">
    <location>
        <begin position="93"/>
        <end position="236"/>
    </location>
</feature>
<dbReference type="Gene3D" id="3.40.630.30">
    <property type="match status" value="1"/>
</dbReference>
<keyword evidence="3" id="KW-1185">Reference proteome</keyword>
<dbReference type="PANTHER" id="PTHR43792">
    <property type="entry name" value="GNAT FAMILY, PUTATIVE (AFU_ORTHOLOGUE AFUA_3G00765)-RELATED-RELATED"/>
    <property type="match status" value="1"/>
</dbReference>
<dbReference type="RefSeq" id="XP_040874928.1">
    <property type="nucleotide sequence ID" value="XM_041028965.1"/>
</dbReference>
<dbReference type="GeneID" id="63922338"/>
<proteinExistence type="predicted"/>
<evidence type="ECO:0000313" key="3">
    <source>
        <dbReference type="Proteomes" id="UP000030672"/>
    </source>
</evidence>
<dbReference type="Pfam" id="PF13302">
    <property type="entry name" value="Acetyltransf_3"/>
    <property type="match status" value="1"/>
</dbReference>
<accession>A0A074VFY0</accession>
<evidence type="ECO:0000259" key="1">
    <source>
        <dbReference type="PROSITE" id="PS51186"/>
    </source>
</evidence>
<dbReference type="GO" id="GO:0016747">
    <property type="term" value="F:acyltransferase activity, transferring groups other than amino-acyl groups"/>
    <property type="evidence" value="ECO:0007669"/>
    <property type="project" value="InterPro"/>
</dbReference>
<dbReference type="AlphaFoldDB" id="A0A074VFY0"/>